<name>F3PTX7_9BACE</name>
<evidence type="ECO:0000256" key="1">
    <source>
        <dbReference type="ARBA" id="ARBA00022485"/>
    </source>
</evidence>
<comment type="caution">
    <text evidence="6">The sequence shown here is derived from an EMBL/GenBank/DDBJ whole genome shotgun (WGS) entry which is preliminary data.</text>
</comment>
<evidence type="ECO:0008006" key="8">
    <source>
        <dbReference type="Google" id="ProtNLM"/>
    </source>
</evidence>
<dbReference type="GO" id="GO:0016491">
    <property type="term" value="F:oxidoreductase activity"/>
    <property type="evidence" value="ECO:0007669"/>
    <property type="project" value="UniProtKB-KW"/>
</dbReference>
<dbReference type="HOGENOM" id="CLU_018572_0_0_10"/>
<gene>
    <name evidence="6" type="ORF">HMPREF9446_02197</name>
</gene>
<sequence length="623" mass="68947">MMRKQVLFILIFLSLSMGKMTYAAGLMVEAENFASKGGWVVDQQFMDLMGSPYLLAHGLGCPVADAKTEVALPETGVWHAYVRTYNWTSPWHEGEGPGRFTISVNAKRLSDRLGIEGKGWIWQYAGSFRASKKTATLLIHDMTGFDGRVDAIWLTTDKEAVPPSDVADLNAFRQSMGLLPTPRVERGYDMVVAGAGLAGMSAAVAAARLGCKVALVSDRPIVGGNNSSEVRVHLGGALELGKYPALGAMQKEFGPLKEGNAQPAANYEDEKKMNWLKAEQGVTCFLGYHVVAVEKEGDRIVSLTARHIETGEGIALEAPLFADCTGDGTVGYLAGADYRMGREGHDEFGEATAPERPDSMTMGASIQWYSEEGKHKTVFPEFNYGIVFNEANCEQVTQGEWTWETGMYANQITKAEEIRDYGMMVVYANWSYLKNHSTKHAEYAKRSLGWVGYIAGKRESRRLMGDYILKEDDLTKHVAHEDASFTATWSIDLHRPDPENSNHFPGREFKATTDHVVIYPYPVPYRCLYSRNVDNLFMAGRNISVTHVALGTVRVMRTTGAMGEVVGMAASICRKHGVEPRAVYRYHLEELKQLMTKGVALPGLPNNQRYNEGGRLSTMPQFK</sequence>
<dbReference type="GO" id="GO:0051539">
    <property type="term" value="F:4 iron, 4 sulfur cluster binding"/>
    <property type="evidence" value="ECO:0007669"/>
    <property type="project" value="UniProtKB-KW"/>
</dbReference>
<dbReference type="PANTHER" id="PTHR43498">
    <property type="entry name" value="FERREDOXIN:COB-COM HETERODISULFIDE REDUCTASE SUBUNIT A"/>
    <property type="match status" value="1"/>
</dbReference>
<evidence type="ECO:0000313" key="6">
    <source>
        <dbReference type="EMBL" id="EGF56422.1"/>
    </source>
</evidence>
<dbReference type="STRING" id="763034.HMPREF9446_02197"/>
<organism evidence="6 7">
    <name type="scientific">Bacteroides fluxus YIT 12057</name>
    <dbReference type="NCBI Taxonomy" id="763034"/>
    <lineage>
        <taxon>Bacteria</taxon>
        <taxon>Pseudomonadati</taxon>
        <taxon>Bacteroidota</taxon>
        <taxon>Bacteroidia</taxon>
        <taxon>Bacteroidales</taxon>
        <taxon>Bacteroidaceae</taxon>
        <taxon>Bacteroides</taxon>
    </lineage>
</organism>
<keyword evidence="3" id="KW-0560">Oxidoreductase</keyword>
<dbReference type="PANTHER" id="PTHR43498:SF1">
    <property type="entry name" value="COB--COM HETERODISULFIDE REDUCTASE IRON-SULFUR SUBUNIT A"/>
    <property type="match status" value="1"/>
</dbReference>
<evidence type="ECO:0000256" key="4">
    <source>
        <dbReference type="ARBA" id="ARBA00023004"/>
    </source>
</evidence>
<dbReference type="GO" id="GO:0046872">
    <property type="term" value="F:metal ion binding"/>
    <property type="evidence" value="ECO:0007669"/>
    <property type="project" value="UniProtKB-KW"/>
</dbReference>
<evidence type="ECO:0000256" key="3">
    <source>
        <dbReference type="ARBA" id="ARBA00023002"/>
    </source>
</evidence>
<evidence type="ECO:0000256" key="2">
    <source>
        <dbReference type="ARBA" id="ARBA00022723"/>
    </source>
</evidence>
<dbReference type="eggNOG" id="COG1233">
    <property type="taxonomic scope" value="Bacteria"/>
</dbReference>
<dbReference type="AlphaFoldDB" id="F3PTX7"/>
<dbReference type="Pfam" id="PF12831">
    <property type="entry name" value="FAD_oxidored"/>
    <property type="match status" value="1"/>
</dbReference>
<dbReference type="InterPro" id="IPR036188">
    <property type="entry name" value="FAD/NAD-bd_sf"/>
</dbReference>
<dbReference type="EMBL" id="AFBN01000040">
    <property type="protein sequence ID" value="EGF56422.1"/>
    <property type="molecule type" value="Genomic_DNA"/>
</dbReference>
<protein>
    <recommendedName>
        <fullName evidence="8">FAD dependent oxidoreductase</fullName>
    </recommendedName>
</protein>
<keyword evidence="1" id="KW-0004">4Fe-4S</keyword>
<keyword evidence="4" id="KW-0408">Iron</keyword>
<accession>F3PTX7</accession>
<keyword evidence="7" id="KW-1185">Reference proteome</keyword>
<dbReference type="InterPro" id="IPR039650">
    <property type="entry name" value="HdrA-like"/>
</dbReference>
<evidence type="ECO:0000313" key="7">
    <source>
        <dbReference type="Proteomes" id="UP000003416"/>
    </source>
</evidence>
<reference evidence="6 7" key="1">
    <citation type="submission" date="2011-02" db="EMBL/GenBank/DDBJ databases">
        <authorList>
            <person name="Weinstock G."/>
            <person name="Sodergren E."/>
            <person name="Clifton S."/>
            <person name="Fulton L."/>
            <person name="Fulton B."/>
            <person name="Courtney L."/>
            <person name="Fronick C."/>
            <person name="Harrison M."/>
            <person name="Strong C."/>
            <person name="Farmer C."/>
            <person name="Delahaunty K."/>
            <person name="Markovic C."/>
            <person name="Hall O."/>
            <person name="Minx P."/>
            <person name="Tomlinson C."/>
            <person name="Mitreva M."/>
            <person name="Hou S."/>
            <person name="Chen J."/>
            <person name="Wollam A."/>
            <person name="Pepin K.H."/>
            <person name="Johnson M."/>
            <person name="Bhonagiri V."/>
            <person name="Zhang X."/>
            <person name="Suruliraj S."/>
            <person name="Warren W."/>
            <person name="Chinwalla A."/>
            <person name="Mardis E.R."/>
            <person name="Wilson R.K."/>
        </authorList>
    </citation>
    <scope>NUCLEOTIDE SEQUENCE [LARGE SCALE GENOMIC DNA]</scope>
    <source>
        <strain evidence="6 7">YIT 12057</strain>
    </source>
</reference>
<keyword evidence="5" id="KW-0411">Iron-sulfur</keyword>
<dbReference type="SUPFAM" id="SSF51905">
    <property type="entry name" value="FAD/NAD(P)-binding domain"/>
    <property type="match status" value="1"/>
</dbReference>
<dbReference type="Gene3D" id="3.50.50.60">
    <property type="entry name" value="FAD/NAD(P)-binding domain"/>
    <property type="match status" value="1"/>
</dbReference>
<evidence type="ECO:0000256" key="5">
    <source>
        <dbReference type="ARBA" id="ARBA00023014"/>
    </source>
</evidence>
<proteinExistence type="predicted"/>
<keyword evidence="2" id="KW-0479">Metal-binding</keyword>
<dbReference type="Proteomes" id="UP000003416">
    <property type="component" value="Unassembled WGS sequence"/>
</dbReference>